<evidence type="ECO:0000313" key="3">
    <source>
        <dbReference type="EMBL" id="NNH23426.1"/>
    </source>
</evidence>
<keyword evidence="1 3" id="KW-0378">Hydrolase</keyword>
<keyword evidence="4" id="KW-1185">Reference proteome</keyword>
<dbReference type="InterPro" id="IPR013094">
    <property type="entry name" value="AB_hydrolase_3"/>
</dbReference>
<protein>
    <submittedName>
        <fullName evidence="3">Alpha/beta hydrolase</fullName>
    </submittedName>
</protein>
<dbReference type="GO" id="GO:0016787">
    <property type="term" value="F:hydrolase activity"/>
    <property type="evidence" value="ECO:0007669"/>
    <property type="project" value="UniProtKB-KW"/>
</dbReference>
<dbReference type="InterPro" id="IPR050300">
    <property type="entry name" value="GDXG_lipolytic_enzyme"/>
</dbReference>
<dbReference type="PANTHER" id="PTHR48081">
    <property type="entry name" value="AB HYDROLASE SUPERFAMILY PROTEIN C4A8.06C"/>
    <property type="match status" value="1"/>
</dbReference>
<dbReference type="PANTHER" id="PTHR48081:SF8">
    <property type="entry name" value="ALPHA_BETA HYDROLASE FOLD-3 DOMAIN-CONTAINING PROTEIN-RELATED"/>
    <property type="match status" value="1"/>
</dbReference>
<feature type="domain" description="Alpha/beta hydrolase fold-3" evidence="2">
    <location>
        <begin position="74"/>
        <end position="281"/>
    </location>
</feature>
<sequence>MVRFHPDLAVGRLIPPVRFGPVSTSLLNRVRPRGTRGVEDLLVEDHAVPGPDGAPAVRVRTYRPRSAQGRVPALLWVHGGGMVSGTALIDERANMDLARTLGVVVASVEYRLAPGAQAPSQVEDCYAALRWLATGADDLGVDPERIAVGGASAGGGLAAGLVLLAHDRGGPAVAFQLLVYPMIDDRTVVREGAPVPGVRVWTPASNRYGWTSYLGVPPGSPGISAYAAPARRADLAGLPPAWVGVGTLDLFHDEDVRYAHRLREAGVACALDVVEGAFHGFDALFPSKHVSRVFWRAQASALHAALFPERPPLRWDASA</sequence>
<dbReference type="Pfam" id="PF07859">
    <property type="entry name" value="Abhydrolase_3"/>
    <property type="match status" value="1"/>
</dbReference>
<evidence type="ECO:0000259" key="2">
    <source>
        <dbReference type="Pfam" id="PF07859"/>
    </source>
</evidence>
<dbReference type="Proteomes" id="UP000555552">
    <property type="component" value="Unassembled WGS sequence"/>
</dbReference>
<proteinExistence type="predicted"/>
<dbReference type="RefSeq" id="WP_171203242.1">
    <property type="nucleotide sequence ID" value="NZ_BAAANP010000001.1"/>
</dbReference>
<dbReference type="SUPFAM" id="SSF53474">
    <property type="entry name" value="alpha/beta-Hydrolases"/>
    <property type="match status" value="1"/>
</dbReference>
<gene>
    <name evidence="3" type="ORF">HLB09_10045</name>
</gene>
<dbReference type="InterPro" id="IPR029058">
    <property type="entry name" value="AB_hydrolase_fold"/>
</dbReference>
<accession>A0A849BV97</accession>
<reference evidence="3 4" key="1">
    <citation type="submission" date="2020-05" db="EMBL/GenBank/DDBJ databases">
        <title>MicrobeNet Type strains.</title>
        <authorList>
            <person name="Nicholson A.C."/>
        </authorList>
    </citation>
    <scope>NUCLEOTIDE SEQUENCE [LARGE SCALE GENOMIC DNA]</scope>
    <source>
        <strain evidence="3 4">JCM 14547</strain>
    </source>
</reference>
<dbReference type="AlphaFoldDB" id="A0A849BV97"/>
<comment type="caution">
    <text evidence="3">The sequence shown here is derived from an EMBL/GenBank/DDBJ whole genome shotgun (WGS) entry which is preliminary data.</text>
</comment>
<evidence type="ECO:0000313" key="4">
    <source>
        <dbReference type="Proteomes" id="UP000555552"/>
    </source>
</evidence>
<evidence type="ECO:0000256" key="1">
    <source>
        <dbReference type="ARBA" id="ARBA00022801"/>
    </source>
</evidence>
<dbReference type="EMBL" id="JABEMA010000138">
    <property type="protein sequence ID" value="NNH23426.1"/>
    <property type="molecule type" value="Genomic_DNA"/>
</dbReference>
<dbReference type="Gene3D" id="3.40.50.1820">
    <property type="entry name" value="alpha/beta hydrolase"/>
    <property type="match status" value="1"/>
</dbReference>
<name>A0A849BV97_9ACTN</name>
<organism evidence="3 4">
    <name type="scientific">Pseudokineococcus marinus</name>
    <dbReference type="NCBI Taxonomy" id="351215"/>
    <lineage>
        <taxon>Bacteria</taxon>
        <taxon>Bacillati</taxon>
        <taxon>Actinomycetota</taxon>
        <taxon>Actinomycetes</taxon>
        <taxon>Kineosporiales</taxon>
        <taxon>Kineosporiaceae</taxon>
        <taxon>Pseudokineococcus</taxon>
    </lineage>
</organism>